<dbReference type="SUPFAM" id="SSF53474">
    <property type="entry name" value="alpha/beta-Hydrolases"/>
    <property type="match status" value="1"/>
</dbReference>
<keyword evidence="5" id="KW-0378">Hydrolase</keyword>
<keyword evidence="6" id="KW-0325">Glycoprotein</keyword>
<proteinExistence type="inferred from homology"/>
<evidence type="ECO:0000256" key="6">
    <source>
        <dbReference type="ARBA" id="ARBA00023180"/>
    </source>
</evidence>
<accession>A0A8B7YEB1</accession>
<evidence type="ECO:0000256" key="1">
    <source>
        <dbReference type="ARBA" id="ARBA00009431"/>
    </source>
</evidence>
<dbReference type="FunFam" id="3.40.50.1820:FF:000096">
    <property type="entry name" value="Carboxypeptidase vitellogenic-like"/>
    <property type="match status" value="1"/>
</dbReference>
<feature type="chain" id="PRO_5044665556" evidence="7">
    <location>
        <begin position="25"/>
        <end position="480"/>
    </location>
</feature>
<evidence type="ECO:0000313" key="8">
    <source>
        <dbReference type="Proteomes" id="UP000694845"/>
    </source>
</evidence>
<dbReference type="GO" id="GO:0006508">
    <property type="term" value="P:proteolysis"/>
    <property type="evidence" value="ECO:0007669"/>
    <property type="project" value="UniProtKB-KW"/>
</dbReference>
<name>A0A8B7YEB1_ACAPL</name>
<keyword evidence="8" id="KW-1185">Reference proteome</keyword>
<dbReference type="RefSeq" id="XP_022090735.1">
    <property type="nucleotide sequence ID" value="XM_022235043.1"/>
</dbReference>
<sequence length="480" mass="53707">MSSVVLTTIVVALMLAVMPGALHAVRGPFQAMFAANPPAHADMTGVDPGQPLFLTPYIERGQIQEGQRLSLVGDLNGTSVKSYSGFLTVNRDYNSNMFFWFFPAQLNPEHAPVLLWLQGGPGGTSLFGLFVEHGPFSVTKDLKLLPRKYSWTTKYSMLYIDNPVGTGFSFTKNDQGYARNETAVAKDLYSALVQFFELFPQYQKNAFYATGESYAGKYVPALSYVIHVENPEAKIKINFKGMAIGDGFTAPVKLIPGYGAFMLQTGQADFLQKEIIDKATAEIVLLINAKDWEGAAHAIDLLINSDTDSLFRNITGCTDYYNYMRTNTPVDQSYFNNYLALPEVRKAIHVGNLTFHNGDKVSDYLREDFMQSVEAEVAFLADQNYQILFYSGQLDVIVAAPLTEAFLDQLEWKGMAEYIFAERKIWKVQGDTEVAGYAKKVQNLQQVLVRGGGHILPYDQPRRSFDMIDRFITGRPFDVK</sequence>
<dbReference type="InterPro" id="IPR029058">
    <property type="entry name" value="AB_hydrolase_fold"/>
</dbReference>
<dbReference type="PANTHER" id="PTHR11802">
    <property type="entry name" value="SERINE PROTEASE FAMILY S10 SERINE CARBOXYPEPTIDASE"/>
    <property type="match status" value="1"/>
</dbReference>
<keyword evidence="2 9" id="KW-0121">Carboxypeptidase</keyword>
<evidence type="ECO:0000256" key="3">
    <source>
        <dbReference type="ARBA" id="ARBA00022670"/>
    </source>
</evidence>
<evidence type="ECO:0000256" key="2">
    <source>
        <dbReference type="ARBA" id="ARBA00022645"/>
    </source>
</evidence>
<keyword evidence="4 7" id="KW-0732">Signal</keyword>
<dbReference type="PRINTS" id="PR00724">
    <property type="entry name" value="CRBOXYPTASEC"/>
</dbReference>
<keyword evidence="3" id="KW-0645">Protease</keyword>
<dbReference type="Gene3D" id="3.40.50.1820">
    <property type="entry name" value="alpha/beta hydrolase"/>
    <property type="match status" value="1"/>
</dbReference>
<protein>
    <submittedName>
        <fullName evidence="9 10">Probable serine carboxypeptidase CPVL isoform X1</fullName>
    </submittedName>
</protein>
<evidence type="ECO:0000256" key="5">
    <source>
        <dbReference type="ARBA" id="ARBA00022801"/>
    </source>
</evidence>
<dbReference type="RefSeq" id="XP_022090736.1">
    <property type="nucleotide sequence ID" value="XM_022235044.1"/>
</dbReference>
<evidence type="ECO:0000313" key="10">
    <source>
        <dbReference type="RefSeq" id="XP_022090736.1"/>
    </source>
</evidence>
<dbReference type="PANTHER" id="PTHR11802:SF472">
    <property type="entry name" value="SERINE CARBOXYPEPTIDASE CPVL-RELATED"/>
    <property type="match status" value="1"/>
</dbReference>
<dbReference type="GO" id="GO:0004185">
    <property type="term" value="F:serine-type carboxypeptidase activity"/>
    <property type="evidence" value="ECO:0007669"/>
    <property type="project" value="InterPro"/>
</dbReference>
<dbReference type="Pfam" id="PF00450">
    <property type="entry name" value="Peptidase_S10"/>
    <property type="match status" value="1"/>
</dbReference>
<dbReference type="InterPro" id="IPR001563">
    <property type="entry name" value="Peptidase_S10"/>
</dbReference>
<dbReference type="OMA" id="HFEHIDE"/>
<evidence type="ECO:0000256" key="4">
    <source>
        <dbReference type="ARBA" id="ARBA00022729"/>
    </source>
</evidence>
<dbReference type="GeneID" id="110979336"/>
<reference evidence="9 10" key="1">
    <citation type="submission" date="2025-04" db="UniProtKB">
        <authorList>
            <consortium name="RefSeq"/>
        </authorList>
    </citation>
    <scope>IDENTIFICATION</scope>
</reference>
<dbReference type="AlphaFoldDB" id="A0A8B7YEB1"/>
<dbReference type="Proteomes" id="UP000694845">
    <property type="component" value="Unplaced"/>
</dbReference>
<gene>
    <name evidence="9 10" type="primary">LOC110979336</name>
</gene>
<comment type="similarity">
    <text evidence="1">Belongs to the peptidase S10 family.</text>
</comment>
<evidence type="ECO:0000313" key="9">
    <source>
        <dbReference type="RefSeq" id="XP_022090735.1"/>
    </source>
</evidence>
<feature type="signal peptide" evidence="7">
    <location>
        <begin position="1"/>
        <end position="24"/>
    </location>
</feature>
<dbReference type="KEGG" id="aplc:110979336"/>
<organism evidence="8 9">
    <name type="scientific">Acanthaster planci</name>
    <name type="common">Crown-of-thorns starfish</name>
    <dbReference type="NCBI Taxonomy" id="133434"/>
    <lineage>
        <taxon>Eukaryota</taxon>
        <taxon>Metazoa</taxon>
        <taxon>Echinodermata</taxon>
        <taxon>Eleutherozoa</taxon>
        <taxon>Asterozoa</taxon>
        <taxon>Asteroidea</taxon>
        <taxon>Valvatacea</taxon>
        <taxon>Valvatida</taxon>
        <taxon>Acanthasteridae</taxon>
        <taxon>Acanthaster</taxon>
    </lineage>
</organism>
<dbReference type="OrthoDB" id="443318at2759"/>
<evidence type="ECO:0000256" key="7">
    <source>
        <dbReference type="SAM" id="SignalP"/>
    </source>
</evidence>